<gene>
    <name evidence="2" type="ORF">Athai_34110</name>
</gene>
<dbReference type="EMBL" id="AP023355">
    <property type="protein sequence ID" value="BCJ35908.1"/>
    <property type="molecule type" value="Genomic_DNA"/>
</dbReference>
<proteinExistence type="predicted"/>
<keyword evidence="1" id="KW-0812">Transmembrane</keyword>
<dbReference type="Proteomes" id="UP000611640">
    <property type="component" value="Chromosome"/>
</dbReference>
<keyword evidence="1" id="KW-0472">Membrane</keyword>
<dbReference type="RefSeq" id="WP_203962359.1">
    <property type="nucleotide sequence ID" value="NZ_AP023355.1"/>
</dbReference>
<reference evidence="2 3" key="1">
    <citation type="submission" date="2020-08" db="EMBL/GenBank/DDBJ databases">
        <title>Whole genome shotgun sequence of Actinocatenispora thailandica NBRC 105041.</title>
        <authorList>
            <person name="Komaki H."/>
            <person name="Tamura T."/>
        </authorList>
    </citation>
    <scope>NUCLEOTIDE SEQUENCE [LARGE SCALE GENOMIC DNA]</scope>
    <source>
        <strain evidence="2 3">NBRC 105041</strain>
    </source>
</reference>
<feature type="transmembrane region" description="Helical" evidence="1">
    <location>
        <begin position="48"/>
        <end position="65"/>
    </location>
</feature>
<dbReference type="InterPro" id="IPR045924">
    <property type="entry name" value="DUF6343"/>
</dbReference>
<name>A0A7R7DQD4_9ACTN</name>
<dbReference type="AlphaFoldDB" id="A0A7R7DQD4"/>
<accession>A0A7R7DQD4</accession>
<evidence type="ECO:0000313" key="2">
    <source>
        <dbReference type="EMBL" id="BCJ35908.1"/>
    </source>
</evidence>
<feature type="transmembrane region" description="Helical" evidence="1">
    <location>
        <begin position="20"/>
        <end position="42"/>
    </location>
</feature>
<dbReference type="KEGG" id="atl:Athai_34110"/>
<keyword evidence="3" id="KW-1185">Reference proteome</keyword>
<organism evidence="2 3">
    <name type="scientific">Actinocatenispora thailandica</name>
    <dbReference type="NCBI Taxonomy" id="227318"/>
    <lineage>
        <taxon>Bacteria</taxon>
        <taxon>Bacillati</taxon>
        <taxon>Actinomycetota</taxon>
        <taxon>Actinomycetes</taxon>
        <taxon>Micromonosporales</taxon>
        <taxon>Micromonosporaceae</taxon>
        <taxon>Actinocatenispora</taxon>
    </lineage>
</organism>
<evidence type="ECO:0000256" key="1">
    <source>
        <dbReference type="SAM" id="Phobius"/>
    </source>
</evidence>
<protein>
    <submittedName>
        <fullName evidence="2">Uncharacterized protein</fullName>
    </submittedName>
</protein>
<sequence length="85" mass="8952">MTRPRGDLPFGPPAHSALNLRLALALFGFVVAGGAAVAGFLLGRVLGGFVLAAIAVVALGNAAWVQHRRRQRSRAEGGRHHSLFE</sequence>
<evidence type="ECO:0000313" key="3">
    <source>
        <dbReference type="Proteomes" id="UP000611640"/>
    </source>
</evidence>
<keyword evidence="1" id="KW-1133">Transmembrane helix</keyword>
<dbReference type="Pfam" id="PF19870">
    <property type="entry name" value="DUF6343"/>
    <property type="match status" value="1"/>
</dbReference>